<dbReference type="SUPFAM" id="SSF53335">
    <property type="entry name" value="S-adenosyl-L-methionine-dependent methyltransferases"/>
    <property type="match status" value="1"/>
</dbReference>
<dbReference type="InterPro" id="IPR029063">
    <property type="entry name" value="SAM-dependent_MTases_sf"/>
</dbReference>
<keyword evidence="1" id="KW-0489">Methyltransferase</keyword>
<dbReference type="Proteomes" id="UP001501509">
    <property type="component" value="Unassembled WGS sequence"/>
</dbReference>
<organism evidence="1 2">
    <name type="scientific">Actinomadura fulvescens</name>
    <dbReference type="NCBI Taxonomy" id="46160"/>
    <lineage>
        <taxon>Bacteria</taxon>
        <taxon>Bacillati</taxon>
        <taxon>Actinomycetota</taxon>
        <taxon>Actinomycetes</taxon>
        <taxon>Streptosporangiales</taxon>
        <taxon>Thermomonosporaceae</taxon>
        <taxon>Actinomadura</taxon>
    </lineage>
</organism>
<dbReference type="PIRSF" id="PIRSF017393">
    <property type="entry name" value="MTase_SAV2177"/>
    <property type="match status" value="1"/>
</dbReference>
<dbReference type="GO" id="GO:0032259">
    <property type="term" value="P:methylation"/>
    <property type="evidence" value="ECO:0007669"/>
    <property type="project" value="UniProtKB-KW"/>
</dbReference>
<dbReference type="Pfam" id="PF04672">
    <property type="entry name" value="Methyltransf_19"/>
    <property type="match status" value="1"/>
</dbReference>
<proteinExistence type="predicted"/>
<keyword evidence="2" id="KW-1185">Reference proteome</keyword>
<dbReference type="Gene3D" id="3.40.50.150">
    <property type="entry name" value="Vaccinia Virus protein VP39"/>
    <property type="match status" value="1"/>
</dbReference>
<dbReference type="GO" id="GO:0008168">
    <property type="term" value="F:methyltransferase activity"/>
    <property type="evidence" value="ECO:0007669"/>
    <property type="project" value="UniProtKB-KW"/>
</dbReference>
<sequence length="283" mass="30819">MKSQRGDARFPVGVMLMDGCQGPGGVDLNVPNVARMYDYYLGGKDNYAADRALADQVLRVAPQTPALAQENRAFLQRAVRHLAGPAGIGQFVDIGAGLPTLENTHEVAQRTAPGAHVVYVDNDPVVLAHGRALLQGAAGTRVIQGDLRRPDEILGSPELTGLIDLARPVAILLVSVLHCVRDEEDPWKIVAWLRDTMAPGSHLVISHITAADHAENAEAGADVYRRASTDMTLRTHSAIRRFFDGFELLEPGLVRLTEWRPPEGVTPRQDLPTWFFCGVGRKT</sequence>
<dbReference type="CDD" id="cd02440">
    <property type="entry name" value="AdoMet_MTases"/>
    <property type="match status" value="1"/>
</dbReference>
<evidence type="ECO:0000313" key="1">
    <source>
        <dbReference type="EMBL" id="GAA2577086.1"/>
    </source>
</evidence>
<keyword evidence="1" id="KW-0808">Transferase</keyword>
<reference evidence="1 2" key="1">
    <citation type="journal article" date="2019" name="Int. J. Syst. Evol. Microbiol.">
        <title>The Global Catalogue of Microorganisms (GCM) 10K type strain sequencing project: providing services to taxonomists for standard genome sequencing and annotation.</title>
        <authorList>
            <consortium name="The Broad Institute Genomics Platform"/>
            <consortium name="The Broad Institute Genome Sequencing Center for Infectious Disease"/>
            <person name="Wu L."/>
            <person name="Ma J."/>
        </authorList>
    </citation>
    <scope>NUCLEOTIDE SEQUENCE [LARGE SCALE GENOMIC DNA]</scope>
    <source>
        <strain evidence="1 2">JCM 6833</strain>
    </source>
</reference>
<name>A0ABN3PB62_9ACTN</name>
<gene>
    <name evidence="1" type="ORF">GCM10010411_07010</name>
</gene>
<comment type="caution">
    <text evidence="1">The sequence shown here is derived from an EMBL/GenBank/DDBJ whole genome shotgun (WGS) entry which is preliminary data.</text>
</comment>
<dbReference type="EMBL" id="BAAATD010000001">
    <property type="protein sequence ID" value="GAA2577086.1"/>
    <property type="molecule type" value="Genomic_DNA"/>
</dbReference>
<dbReference type="InterPro" id="IPR006764">
    <property type="entry name" value="SAM_dep_MeTrfase_SAV2177_type"/>
</dbReference>
<evidence type="ECO:0000313" key="2">
    <source>
        <dbReference type="Proteomes" id="UP001501509"/>
    </source>
</evidence>
<protein>
    <submittedName>
        <fullName evidence="1">SAM-dependent methyltransferase</fullName>
    </submittedName>
</protein>
<accession>A0ABN3PB62</accession>